<name>A0ABV0YWE7_9TELE</name>
<evidence type="ECO:0000313" key="1">
    <source>
        <dbReference type="EMBL" id="MEQ2297648.1"/>
    </source>
</evidence>
<keyword evidence="2" id="KW-1185">Reference proteome</keyword>
<dbReference type="EMBL" id="JAHRIP010043530">
    <property type="protein sequence ID" value="MEQ2297648.1"/>
    <property type="molecule type" value="Genomic_DNA"/>
</dbReference>
<evidence type="ECO:0000313" key="2">
    <source>
        <dbReference type="Proteomes" id="UP001469553"/>
    </source>
</evidence>
<comment type="caution">
    <text evidence="1">The sequence shown here is derived from an EMBL/GenBank/DDBJ whole genome shotgun (WGS) entry which is preliminary data.</text>
</comment>
<gene>
    <name evidence="1" type="ORF">AMECASPLE_036706</name>
</gene>
<dbReference type="Proteomes" id="UP001469553">
    <property type="component" value="Unassembled WGS sequence"/>
</dbReference>
<protein>
    <submittedName>
        <fullName evidence="1">Uncharacterized protein</fullName>
    </submittedName>
</protein>
<reference evidence="1 2" key="1">
    <citation type="submission" date="2021-06" db="EMBL/GenBank/DDBJ databases">
        <authorList>
            <person name="Palmer J.M."/>
        </authorList>
    </citation>
    <scope>NUCLEOTIDE SEQUENCE [LARGE SCALE GENOMIC DNA]</scope>
    <source>
        <strain evidence="1 2">AS_MEX2019</strain>
        <tissue evidence="1">Muscle</tissue>
    </source>
</reference>
<sequence>MPEPPQLAPLDVEEQRVYSELLLDGRAPHPISKGVPGHPTEEAHFSRLYPGSRSCSHDPKETEWPLIKVPQGLLTPGAPPIGYHKGYSLLPSPCPQKYMWTDWANSSSTLQEGVELVQCSTAERKTTLLLLKPRFDHRPDSPLQYPGIGLTRKAEECDPPIVRTHPPVTLLIKGDHHHGMPVQGHCPRPPRNIAVACQP</sequence>
<accession>A0ABV0YWE7</accession>
<organism evidence="1 2">
    <name type="scientific">Ameca splendens</name>
    <dbReference type="NCBI Taxonomy" id="208324"/>
    <lineage>
        <taxon>Eukaryota</taxon>
        <taxon>Metazoa</taxon>
        <taxon>Chordata</taxon>
        <taxon>Craniata</taxon>
        <taxon>Vertebrata</taxon>
        <taxon>Euteleostomi</taxon>
        <taxon>Actinopterygii</taxon>
        <taxon>Neopterygii</taxon>
        <taxon>Teleostei</taxon>
        <taxon>Neoteleostei</taxon>
        <taxon>Acanthomorphata</taxon>
        <taxon>Ovalentaria</taxon>
        <taxon>Atherinomorphae</taxon>
        <taxon>Cyprinodontiformes</taxon>
        <taxon>Goodeidae</taxon>
        <taxon>Ameca</taxon>
    </lineage>
</organism>
<proteinExistence type="predicted"/>